<evidence type="ECO:0000313" key="3">
    <source>
        <dbReference type="EMBL" id="KDQ65167.1"/>
    </source>
</evidence>
<dbReference type="STRING" id="933084.A0A067QNM4"/>
<feature type="compositionally biased region" description="Pro residues" evidence="1">
    <location>
        <begin position="55"/>
        <end position="65"/>
    </location>
</feature>
<dbReference type="Proteomes" id="UP000027265">
    <property type="component" value="Unassembled WGS sequence"/>
</dbReference>
<dbReference type="AlphaFoldDB" id="A0A067QNM4"/>
<organism evidence="3 4">
    <name type="scientific">Jaapia argillacea MUCL 33604</name>
    <dbReference type="NCBI Taxonomy" id="933084"/>
    <lineage>
        <taxon>Eukaryota</taxon>
        <taxon>Fungi</taxon>
        <taxon>Dikarya</taxon>
        <taxon>Basidiomycota</taxon>
        <taxon>Agaricomycotina</taxon>
        <taxon>Agaricomycetes</taxon>
        <taxon>Agaricomycetidae</taxon>
        <taxon>Jaapiales</taxon>
        <taxon>Jaapiaceae</taxon>
        <taxon>Jaapia</taxon>
    </lineage>
</organism>
<feature type="region of interest" description="Disordered" evidence="1">
    <location>
        <begin position="49"/>
        <end position="73"/>
    </location>
</feature>
<gene>
    <name evidence="3" type="ORF">JAAARDRAFT_64930</name>
</gene>
<dbReference type="EMBL" id="KL197709">
    <property type="protein sequence ID" value="KDQ65167.1"/>
    <property type="molecule type" value="Genomic_DNA"/>
</dbReference>
<reference evidence="4" key="1">
    <citation type="journal article" date="2014" name="Proc. Natl. Acad. Sci. U.S.A.">
        <title>Extensive sampling of basidiomycete genomes demonstrates inadequacy of the white-rot/brown-rot paradigm for wood decay fungi.</title>
        <authorList>
            <person name="Riley R."/>
            <person name="Salamov A.A."/>
            <person name="Brown D.W."/>
            <person name="Nagy L.G."/>
            <person name="Floudas D."/>
            <person name="Held B.W."/>
            <person name="Levasseur A."/>
            <person name="Lombard V."/>
            <person name="Morin E."/>
            <person name="Otillar R."/>
            <person name="Lindquist E.A."/>
            <person name="Sun H."/>
            <person name="LaButti K.M."/>
            <person name="Schmutz J."/>
            <person name="Jabbour D."/>
            <person name="Luo H."/>
            <person name="Baker S.E."/>
            <person name="Pisabarro A.G."/>
            <person name="Walton J.D."/>
            <person name="Blanchette R.A."/>
            <person name="Henrissat B."/>
            <person name="Martin F."/>
            <person name="Cullen D."/>
            <person name="Hibbett D.S."/>
            <person name="Grigoriev I.V."/>
        </authorList>
    </citation>
    <scope>NUCLEOTIDE SEQUENCE [LARGE SCALE GENOMIC DNA]</scope>
    <source>
        <strain evidence="4">MUCL 33604</strain>
    </source>
</reference>
<evidence type="ECO:0000259" key="2">
    <source>
        <dbReference type="Pfam" id="PF24355"/>
    </source>
</evidence>
<sequence>MATGQYMPPAAFRPPYRHARSGPPLGFYYPQVPGHSSFPVGRYQTASQIPNCSWGPPPTSAPGPSPSASGYAPVQYDSPYGGGDFYGSLIDASGRPSGILARLVDALFFYMDRCCDLAQLRGTNTIEPAKLSWLALQMGSDQATTGAREELRQSFYDAGSIPYTMSVVNGRQVPVLDRRGFLHMFVYSLRATPIDGHEFWNKVLNMFRLADPATCQPFPTPIPRSAFPTSPDITLSRSHTHWQTEVSRVVGSHRAQASMSQFSKPAAAVTAGGATGVSADYFAQVQGMPGSGTSVASEGGAGPSLATNLVTSASEIIHGFVDGNNSTSNPFGTTPSFNPNPFGVNDPGSDPNSIGLNNQGFDPNTNPGGYGPSSFTGLADSNIISGVLDPKFWGALFN</sequence>
<feature type="compositionally biased region" description="Polar residues" evidence="1">
    <location>
        <begin position="350"/>
        <end position="367"/>
    </location>
</feature>
<protein>
    <recommendedName>
        <fullName evidence="2">DUF7514 domain-containing protein</fullName>
    </recommendedName>
</protein>
<proteinExistence type="predicted"/>
<dbReference type="InParanoid" id="A0A067QNM4"/>
<dbReference type="Pfam" id="PF24355">
    <property type="entry name" value="DUF7514"/>
    <property type="match status" value="1"/>
</dbReference>
<name>A0A067QNM4_9AGAM</name>
<dbReference type="HOGENOM" id="CLU_692735_0_0_1"/>
<dbReference type="InterPro" id="IPR055936">
    <property type="entry name" value="DUF7514"/>
</dbReference>
<evidence type="ECO:0000313" key="4">
    <source>
        <dbReference type="Proteomes" id="UP000027265"/>
    </source>
</evidence>
<evidence type="ECO:0000256" key="1">
    <source>
        <dbReference type="SAM" id="MobiDB-lite"/>
    </source>
</evidence>
<keyword evidence="4" id="KW-1185">Reference proteome</keyword>
<feature type="domain" description="DUF7514" evidence="2">
    <location>
        <begin position="87"/>
        <end position="241"/>
    </location>
</feature>
<accession>A0A067QNM4</accession>
<dbReference type="OrthoDB" id="3268672at2759"/>
<feature type="region of interest" description="Disordered" evidence="1">
    <location>
        <begin position="331"/>
        <end position="373"/>
    </location>
</feature>